<protein>
    <submittedName>
        <fullName evidence="1">DUF406 family protein</fullName>
    </submittedName>
</protein>
<dbReference type="Pfam" id="PF04175">
    <property type="entry name" value="DUF406"/>
    <property type="match status" value="1"/>
</dbReference>
<gene>
    <name evidence="1" type="ORF">JYB88_08545</name>
</gene>
<organism evidence="1 2">
    <name type="scientific">Shewanella cyperi</name>
    <dbReference type="NCBI Taxonomy" id="2814292"/>
    <lineage>
        <taxon>Bacteria</taxon>
        <taxon>Pseudomonadati</taxon>
        <taxon>Pseudomonadota</taxon>
        <taxon>Gammaproteobacteria</taxon>
        <taxon>Alteromonadales</taxon>
        <taxon>Shewanellaceae</taxon>
        <taxon>Shewanella</taxon>
    </lineage>
</organism>
<dbReference type="RefSeq" id="WP_207326128.1">
    <property type="nucleotide sequence ID" value="NZ_CP071504.1"/>
</dbReference>
<dbReference type="KEGG" id="scyp:JYB88_08545"/>
<evidence type="ECO:0000313" key="1">
    <source>
        <dbReference type="EMBL" id="QSX31640.1"/>
    </source>
</evidence>
<dbReference type="EMBL" id="CP071504">
    <property type="protein sequence ID" value="QSX31640.1"/>
    <property type="molecule type" value="Genomic_DNA"/>
</dbReference>
<dbReference type="Proteomes" id="UP000663281">
    <property type="component" value="Chromosome"/>
</dbReference>
<dbReference type="Gene3D" id="3.30.70.860">
    <property type="match status" value="1"/>
</dbReference>
<keyword evidence="2" id="KW-1185">Reference proteome</keyword>
<accession>A0A974XNF4</accession>
<reference evidence="1 2" key="1">
    <citation type="submission" date="2021-03" db="EMBL/GenBank/DDBJ databases">
        <title>Novel species identification of genus Shewanella.</title>
        <authorList>
            <person name="Liu G."/>
            <person name="Zhang Q."/>
        </authorList>
    </citation>
    <scope>NUCLEOTIDE SEQUENCE [LARGE SCALE GENOMIC DNA]</scope>
    <source>
        <strain evidence="1 2">FJAT-53726</strain>
    </source>
</reference>
<dbReference type="InterPro" id="IPR005272">
    <property type="entry name" value="DUF406"/>
</dbReference>
<evidence type="ECO:0000313" key="2">
    <source>
        <dbReference type="Proteomes" id="UP000663281"/>
    </source>
</evidence>
<name>A0A974XNF4_9GAMM</name>
<dbReference type="AlphaFoldDB" id="A0A974XNF4"/>
<dbReference type="InterPro" id="IPR035571">
    <property type="entry name" value="UPF0234-like_C"/>
</dbReference>
<sequence>MKSIEEQQSSTINDTCNDCGSFVDIGTVLDEQDTCMTLSFSGVDAEVKAKELATLALARFPGCRAQLEAEASGCRLSLQFDVSAEKLIFALDNGLTG</sequence>
<proteinExistence type="predicted"/>